<reference evidence="5 6" key="1">
    <citation type="submission" date="2020-04" db="EMBL/GenBank/DDBJ databases">
        <authorList>
            <person name="Alioto T."/>
            <person name="Alioto T."/>
            <person name="Gomez Garrido J."/>
        </authorList>
    </citation>
    <scope>NUCLEOTIDE SEQUENCE [LARGE SCALE GENOMIC DNA]</scope>
</reference>
<accession>A0A8S1BWL1</accession>
<feature type="chain" id="PRO_5035774125" description="CN hydrolase domain-containing protein" evidence="3">
    <location>
        <begin position="22"/>
        <end position="450"/>
    </location>
</feature>
<evidence type="ECO:0000313" key="5">
    <source>
        <dbReference type="EMBL" id="CAB3360107.1"/>
    </source>
</evidence>
<dbReference type="PANTHER" id="PTHR10609:SF14">
    <property type="entry name" value="BIOTINIDASE"/>
    <property type="match status" value="1"/>
</dbReference>
<comment type="similarity">
    <text evidence="1">Belongs to the carbon-nitrogen hydrolase superfamily. BTD/VNN family.</text>
</comment>
<keyword evidence="3" id="KW-0732">Signal</keyword>
<dbReference type="OrthoDB" id="10250282at2759"/>
<dbReference type="Gene3D" id="3.60.110.10">
    <property type="entry name" value="Carbon-nitrogen hydrolase"/>
    <property type="match status" value="1"/>
</dbReference>
<dbReference type="Pfam" id="PF00795">
    <property type="entry name" value="CN_hydrolase"/>
    <property type="match status" value="1"/>
</dbReference>
<feature type="signal peptide" evidence="3">
    <location>
        <begin position="1"/>
        <end position="21"/>
    </location>
</feature>
<organism evidence="5 6">
    <name type="scientific">Cloeon dipterum</name>
    <dbReference type="NCBI Taxonomy" id="197152"/>
    <lineage>
        <taxon>Eukaryota</taxon>
        <taxon>Metazoa</taxon>
        <taxon>Ecdysozoa</taxon>
        <taxon>Arthropoda</taxon>
        <taxon>Hexapoda</taxon>
        <taxon>Insecta</taxon>
        <taxon>Pterygota</taxon>
        <taxon>Palaeoptera</taxon>
        <taxon>Ephemeroptera</taxon>
        <taxon>Pisciforma</taxon>
        <taxon>Baetidae</taxon>
        <taxon>Cloeon</taxon>
    </lineage>
</organism>
<dbReference type="EMBL" id="CADEPI010000002">
    <property type="protein sequence ID" value="CAB3360107.1"/>
    <property type="molecule type" value="Genomic_DNA"/>
</dbReference>
<evidence type="ECO:0000313" key="6">
    <source>
        <dbReference type="Proteomes" id="UP000494165"/>
    </source>
</evidence>
<dbReference type="InterPro" id="IPR040154">
    <property type="entry name" value="Biotinidase/VNN"/>
</dbReference>
<proteinExistence type="inferred from homology"/>
<dbReference type="InterPro" id="IPR043957">
    <property type="entry name" value="Vanin_C"/>
</dbReference>
<dbReference type="PANTHER" id="PTHR10609">
    <property type="entry name" value="BIOTINIDASE-RELATED"/>
    <property type="match status" value="1"/>
</dbReference>
<dbReference type="SUPFAM" id="SSF56317">
    <property type="entry name" value="Carbon-nitrogen hydrolase"/>
    <property type="match status" value="1"/>
</dbReference>
<dbReference type="AlphaFoldDB" id="A0A8S1BWL1"/>
<dbReference type="InterPro" id="IPR003010">
    <property type="entry name" value="C-N_Hydrolase"/>
</dbReference>
<evidence type="ECO:0000256" key="1">
    <source>
        <dbReference type="ARBA" id="ARBA00008225"/>
    </source>
</evidence>
<dbReference type="PROSITE" id="PS50263">
    <property type="entry name" value="CN_HYDROLASE"/>
    <property type="match status" value="1"/>
</dbReference>
<feature type="domain" description="CN hydrolase" evidence="4">
    <location>
        <begin position="22"/>
        <end position="291"/>
    </location>
</feature>
<keyword evidence="6" id="KW-1185">Reference proteome</keyword>
<evidence type="ECO:0000256" key="3">
    <source>
        <dbReference type="SAM" id="SignalP"/>
    </source>
</evidence>
<evidence type="ECO:0000256" key="2">
    <source>
        <dbReference type="ARBA" id="ARBA00022801"/>
    </source>
</evidence>
<comment type="caution">
    <text evidence="5">The sequence shown here is derived from an EMBL/GenBank/DDBJ whole genome shotgun (WGS) entry which is preliminary data.</text>
</comment>
<gene>
    <name evidence="5" type="ORF">CLODIP_2_CD08032</name>
</gene>
<dbReference type="GO" id="GO:0016787">
    <property type="term" value="F:hydrolase activity"/>
    <property type="evidence" value="ECO:0007669"/>
    <property type="project" value="UniProtKB-KW"/>
</dbReference>
<dbReference type="Proteomes" id="UP000494165">
    <property type="component" value="Unassembled WGS sequence"/>
</dbReference>
<keyword evidence="2" id="KW-0378">Hydrolase</keyword>
<evidence type="ECO:0000259" key="4">
    <source>
        <dbReference type="PROSITE" id="PS50263"/>
    </source>
</evidence>
<sequence length="450" mass="49949">MIGAAVGAVLLCLIQVYQVHSYVAAVVEFSPTGVDGPVVPPLTVANNLYRYEEFVQEAKKSFADIIVFPEYGLTTTFPSNNRTMALEFGQVVPQKSDNGNPCEDDNQSIEYETVRRLSCMARDNRIYLVANLIERDDKQGAGTMLYNTNVAFDSSGIVVSRYRKYNLFGEFALNTTTESDISIFEAFGARFGMVTCFDLMFQHPAVTLVRKYGITDLIFPTAWIHELPFLTGVQTQVMWAHAANVNFLAAGYNHLSAGSGGSGIYQGKLGRVKDATPWETSSFTLIGSLPANGPKRLNEKLIQRLQRREIRTSFQKNRPSAGFSERRAPFYYHEDLTNYSSIPIEMRREIMNYSLCNNNLCCDLEVSGTLTDQTVFRFFVYDGPQAQASFAYGNHVNILASEYNVPEEGHSGSAIILGRNPNGEYIATITQEITSMLLVATDKGSPKGCA</sequence>
<dbReference type="Pfam" id="PF19018">
    <property type="entry name" value="Vanin_C"/>
    <property type="match status" value="1"/>
</dbReference>
<protein>
    <recommendedName>
        <fullName evidence="4">CN hydrolase domain-containing protein</fullName>
    </recommendedName>
</protein>
<dbReference type="InterPro" id="IPR036526">
    <property type="entry name" value="C-N_Hydrolase_sf"/>
</dbReference>
<name>A0A8S1BWL1_9INSE</name>